<organism evidence="3 4">
    <name type="scientific">Phascolarctobacterium succinatutens</name>
    <dbReference type="NCBI Taxonomy" id="626940"/>
    <lineage>
        <taxon>Bacteria</taxon>
        <taxon>Bacillati</taxon>
        <taxon>Bacillota</taxon>
        <taxon>Negativicutes</taxon>
        <taxon>Acidaminococcales</taxon>
        <taxon>Acidaminococcaceae</taxon>
        <taxon>Phascolarctobacterium</taxon>
    </lineage>
</organism>
<evidence type="ECO:0000313" key="3">
    <source>
        <dbReference type="EMBL" id="OLA36734.1"/>
    </source>
</evidence>
<dbReference type="Proteomes" id="UP000186777">
    <property type="component" value="Unassembled WGS sequence"/>
</dbReference>
<evidence type="ECO:0000259" key="2">
    <source>
        <dbReference type="Pfam" id="PF09681"/>
    </source>
</evidence>
<dbReference type="SUPFAM" id="SSF57938">
    <property type="entry name" value="DnaJ/Hsp40 cysteine-rich domain"/>
    <property type="match status" value="1"/>
</dbReference>
<comment type="caution">
    <text evidence="3">The sequence shown here is derived from an EMBL/GenBank/DDBJ whole genome shotgun (WGS) entry which is preliminary data.</text>
</comment>
<feature type="compositionally biased region" description="Low complexity" evidence="1">
    <location>
        <begin position="159"/>
        <end position="174"/>
    </location>
</feature>
<dbReference type="STRING" id="626940.BHW43_08840"/>
<dbReference type="InterPro" id="IPR010056">
    <property type="entry name" value="Phage_rep_org__N"/>
</dbReference>
<name>A0A1Q6R2X8_9FIRM</name>
<dbReference type="EMBL" id="MNTG01000041">
    <property type="protein sequence ID" value="OLA36734.1"/>
    <property type="molecule type" value="Genomic_DNA"/>
</dbReference>
<accession>A0A1Q6R2X8</accession>
<sequence length="297" mass="33033">MAKKKIFYYIMLKKDFFVDPIVMMLRSKPNGADLFRVYLHLLVRYVTDLGIITYYKEIDAPLENQLEWEIQEDPELIREVIDVLKKRRMLIQITDDKMYISAIEPYVGVDTNFAIQKRLDRMRAEYKGKNGDNINGNVYSNKDNTSDSVGNRGDKDNNDVGASDDNVDNGNNSGPLADVVKNFKAKSETGHQKKMASARLAEIGVMGKVVDEIAAWATVQQINDVYRSIDGATNINNKPGALVAALRANKAQLTAPRAKNITCPNCNGQGVVLDADRDDGSMCMCPICNGSGQITQV</sequence>
<feature type="domain" description="Phage replisome organiser N-terminal" evidence="2">
    <location>
        <begin position="9"/>
        <end position="122"/>
    </location>
</feature>
<dbReference type="RefSeq" id="WP_303680270.1">
    <property type="nucleotide sequence ID" value="NZ_JAGZDY010000002.1"/>
</dbReference>
<feature type="region of interest" description="Disordered" evidence="1">
    <location>
        <begin position="130"/>
        <end position="176"/>
    </location>
</feature>
<protein>
    <recommendedName>
        <fullName evidence="2">Phage replisome organiser N-terminal domain-containing protein</fullName>
    </recommendedName>
</protein>
<gene>
    <name evidence="3" type="ORF">BHW43_08840</name>
</gene>
<evidence type="ECO:0000313" key="4">
    <source>
        <dbReference type="Proteomes" id="UP000186777"/>
    </source>
</evidence>
<dbReference type="Gene3D" id="6.20.20.10">
    <property type="match status" value="1"/>
</dbReference>
<dbReference type="InterPro" id="IPR036410">
    <property type="entry name" value="HSP_DnaJ_Cys-rich_dom_sf"/>
</dbReference>
<dbReference type="AlphaFoldDB" id="A0A1Q6R2X8"/>
<feature type="compositionally biased region" description="Polar residues" evidence="1">
    <location>
        <begin position="132"/>
        <end position="149"/>
    </location>
</feature>
<dbReference type="Pfam" id="PF09681">
    <property type="entry name" value="Phage_rep_org_N"/>
    <property type="match status" value="1"/>
</dbReference>
<evidence type="ECO:0000256" key="1">
    <source>
        <dbReference type="SAM" id="MobiDB-lite"/>
    </source>
</evidence>
<reference evidence="3 4" key="1">
    <citation type="journal article" date="2016" name="Nat. Biotechnol.">
        <title>Measurement of bacterial replication rates in microbial communities.</title>
        <authorList>
            <person name="Brown C.T."/>
            <person name="Olm M.R."/>
            <person name="Thomas B.C."/>
            <person name="Banfield J.F."/>
        </authorList>
    </citation>
    <scope>NUCLEOTIDE SEQUENCE [LARGE SCALE GENOMIC DNA]</scope>
    <source>
        <strain evidence="3">46_33</strain>
    </source>
</reference>
<proteinExistence type="predicted"/>